<dbReference type="Proteomes" id="UP000603453">
    <property type="component" value="Unassembled WGS sequence"/>
</dbReference>
<evidence type="ECO:0000313" key="3">
    <source>
        <dbReference type="Proteomes" id="UP000603453"/>
    </source>
</evidence>
<feature type="compositionally biased region" description="Pro residues" evidence="1">
    <location>
        <begin position="237"/>
        <end position="252"/>
    </location>
</feature>
<reference evidence="2" key="1">
    <citation type="submission" date="2020-12" db="EMBL/GenBank/DDBJ databases">
        <title>Metabolic potential, ecology and presence of endohyphal bacteria is reflected in genomic diversity of Mucoromycotina.</title>
        <authorList>
            <person name="Muszewska A."/>
            <person name="Okrasinska A."/>
            <person name="Steczkiewicz K."/>
            <person name="Drgas O."/>
            <person name="Orlowska M."/>
            <person name="Perlinska-Lenart U."/>
            <person name="Aleksandrzak-Piekarczyk T."/>
            <person name="Szatraj K."/>
            <person name="Zielenkiewicz U."/>
            <person name="Pilsyk S."/>
            <person name="Malc E."/>
            <person name="Mieczkowski P."/>
            <person name="Kruszewska J.S."/>
            <person name="Biernat P."/>
            <person name="Pawlowska J."/>
        </authorList>
    </citation>
    <scope>NUCLEOTIDE SEQUENCE</scope>
    <source>
        <strain evidence="2">WA0000017839</strain>
    </source>
</reference>
<evidence type="ECO:0000313" key="2">
    <source>
        <dbReference type="EMBL" id="KAG2193814.1"/>
    </source>
</evidence>
<proteinExistence type="predicted"/>
<feature type="compositionally biased region" description="Acidic residues" evidence="1">
    <location>
        <begin position="437"/>
        <end position="446"/>
    </location>
</feature>
<gene>
    <name evidence="2" type="ORF">INT47_002564</name>
</gene>
<organism evidence="2 3">
    <name type="scientific">Mucor saturninus</name>
    <dbReference type="NCBI Taxonomy" id="64648"/>
    <lineage>
        <taxon>Eukaryota</taxon>
        <taxon>Fungi</taxon>
        <taxon>Fungi incertae sedis</taxon>
        <taxon>Mucoromycota</taxon>
        <taxon>Mucoromycotina</taxon>
        <taxon>Mucoromycetes</taxon>
        <taxon>Mucorales</taxon>
        <taxon>Mucorineae</taxon>
        <taxon>Mucoraceae</taxon>
        <taxon>Mucor</taxon>
    </lineage>
</organism>
<protein>
    <submittedName>
        <fullName evidence="2">Uncharacterized protein</fullName>
    </submittedName>
</protein>
<feature type="region of interest" description="Disordered" evidence="1">
    <location>
        <begin position="1"/>
        <end position="130"/>
    </location>
</feature>
<feature type="compositionally biased region" description="Basic residues" evidence="1">
    <location>
        <begin position="1"/>
        <end position="13"/>
    </location>
</feature>
<feature type="compositionally biased region" description="Polar residues" evidence="1">
    <location>
        <begin position="317"/>
        <end position="331"/>
    </location>
</feature>
<comment type="caution">
    <text evidence="2">The sequence shown here is derived from an EMBL/GenBank/DDBJ whole genome shotgun (WGS) entry which is preliminary data.</text>
</comment>
<feature type="region of interest" description="Disordered" evidence="1">
    <location>
        <begin position="150"/>
        <end position="274"/>
    </location>
</feature>
<dbReference type="AlphaFoldDB" id="A0A8H7QJF3"/>
<name>A0A8H7QJF3_9FUNG</name>
<feature type="compositionally biased region" description="Acidic residues" evidence="1">
    <location>
        <begin position="263"/>
        <end position="272"/>
    </location>
</feature>
<feature type="compositionally biased region" description="Low complexity" evidence="1">
    <location>
        <begin position="32"/>
        <end position="42"/>
    </location>
</feature>
<feature type="region of interest" description="Disordered" evidence="1">
    <location>
        <begin position="317"/>
        <end position="340"/>
    </location>
</feature>
<feature type="compositionally biased region" description="Low complexity" evidence="1">
    <location>
        <begin position="65"/>
        <end position="76"/>
    </location>
</feature>
<feature type="region of interest" description="Disordered" evidence="1">
    <location>
        <begin position="414"/>
        <end position="446"/>
    </location>
</feature>
<feature type="compositionally biased region" description="Low complexity" evidence="1">
    <location>
        <begin position="185"/>
        <end position="234"/>
    </location>
</feature>
<accession>A0A8H7QJF3</accession>
<keyword evidence="3" id="KW-1185">Reference proteome</keyword>
<evidence type="ECO:0000256" key="1">
    <source>
        <dbReference type="SAM" id="MobiDB-lite"/>
    </source>
</evidence>
<dbReference type="OrthoDB" id="2289980at2759"/>
<dbReference type="EMBL" id="JAEPRD010000215">
    <property type="protein sequence ID" value="KAG2193814.1"/>
    <property type="molecule type" value="Genomic_DNA"/>
</dbReference>
<sequence>MSFKSKQRAKHGHLFGDVSASEDPLLSPPSPSSSHGSNSTPLTRRTKTASIFGDVDVSKLGNSKRTSPSLRSTPLRSLEDDEEDLFGGKRTSRTRVSSKPSPVRQPASPITEPLKKTIPTTTSPVKHVVKEPSVSKEPLVVNEQVRPPVVKEPVKQSPVVKQSPIIKEPVKQTPTPVEEEEEKPSFFASASRFFKSSGSKPSSSASSVASASNSPKLKNEPVPVEPVVQQQQHKPLPKPPTPRKVAVPPPPQQQQQQQQQRQEEEEEEEEEEHYQVVIEDEATRAFADDVMSFKSHYASLATSDLALPQVMETSTTTKRLLPSASTPTTLRTDMDDPWFDGTMREQDTPTMHLMMEPSVSSPLHKVSVQDIEPEKRNAFADLITSWNTGQTLLLEPVREEESFFHEQVAEEQQQIGFASLPPRDRISSTSGISVIDYNDEEENPWH</sequence>